<feature type="compositionally biased region" description="Low complexity" evidence="1">
    <location>
        <begin position="14"/>
        <end position="29"/>
    </location>
</feature>
<proteinExistence type="predicted"/>
<accession>A0AAE0TNH1</accession>
<dbReference type="Proteomes" id="UP001274830">
    <property type="component" value="Unassembled WGS sequence"/>
</dbReference>
<comment type="caution">
    <text evidence="2">The sequence shown here is derived from an EMBL/GenBank/DDBJ whole genome shotgun (WGS) entry which is preliminary data.</text>
</comment>
<dbReference type="EMBL" id="JAUTXT010000051">
    <property type="protein sequence ID" value="KAK3670770.1"/>
    <property type="molecule type" value="Genomic_DNA"/>
</dbReference>
<evidence type="ECO:0000313" key="2">
    <source>
        <dbReference type="EMBL" id="KAK3670770.1"/>
    </source>
</evidence>
<dbReference type="AlphaFoldDB" id="A0AAE0TNH1"/>
<evidence type="ECO:0000313" key="3">
    <source>
        <dbReference type="Proteomes" id="UP001274830"/>
    </source>
</evidence>
<sequence>MAVWRRPSAVLLDSPDTSSEYESSDSVPSTPLPRPDCILLLKDGSMQPAYRGLIEAWLKDASIITERYTLPVYEMPHSTEAVQIWLAMQENALDRECDTPTIEALLDLARLCTTTDEALEARGQIREWLGQHLEHTSENLTADILEVALLCGHRSDVVDACRALVIGRVSNAEVERADELLGVVPPPIRIADMRAKLRETIQLYTMNAFEDHPFYRVTGPEGHVCPVKAMELALYARALHKASCFPFPEDATKVSIKSVLALFAKEGTHTVRVQTCNDCNYVCRGRQLGLLPIIARTVSGMCKTYIRDFERYIAHLPEV</sequence>
<protein>
    <submittedName>
        <fullName evidence="2">Uncharacterized protein</fullName>
    </submittedName>
</protein>
<name>A0AAE0TNH1_9PEZI</name>
<feature type="region of interest" description="Disordered" evidence="1">
    <location>
        <begin position="1"/>
        <end position="30"/>
    </location>
</feature>
<evidence type="ECO:0000256" key="1">
    <source>
        <dbReference type="SAM" id="MobiDB-lite"/>
    </source>
</evidence>
<reference evidence="2" key="1">
    <citation type="submission" date="2023-07" db="EMBL/GenBank/DDBJ databases">
        <title>Black Yeasts Isolated from many extreme environments.</title>
        <authorList>
            <person name="Coleine C."/>
            <person name="Stajich J.E."/>
            <person name="Selbmann L."/>
        </authorList>
    </citation>
    <scope>NUCLEOTIDE SEQUENCE</scope>
    <source>
        <strain evidence="2">CCFEE 5485</strain>
    </source>
</reference>
<gene>
    <name evidence="2" type="ORF">LTR78_009342</name>
</gene>
<organism evidence="2 3">
    <name type="scientific">Recurvomyces mirabilis</name>
    <dbReference type="NCBI Taxonomy" id="574656"/>
    <lineage>
        <taxon>Eukaryota</taxon>
        <taxon>Fungi</taxon>
        <taxon>Dikarya</taxon>
        <taxon>Ascomycota</taxon>
        <taxon>Pezizomycotina</taxon>
        <taxon>Dothideomycetes</taxon>
        <taxon>Dothideomycetidae</taxon>
        <taxon>Mycosphaerellales</taxon>
        <taxon>Teratosphaeriaceae</taxon>
        <taxon>Recurvomyces</taxon>
    </lineage>
</organism>
<keyword evidence="3" id="KW-1185">Reference proteome</keyword>